<evidence type="ECO:0000313" key="3">
    <source>
        <dbReference type="Proteomes" id="UP000320475"/>
    </source>
</evidence>
<sequence length="73" mass="8253">MWKRVVDIAPDRMKYVFLYSACTRSRADERLNHHNAGDCPTCRRGGDKNAPMKRKADEGGTSRTGPSKSRKTL</sequence>
<evidence type="ECO:0000313" key="2">
    <source>
        <dbReference type="EMBL" id="TPX41404.1"/>
    </source>
</evidence>
<dbReference type="EMBL" id="QEAM01000323">
    <property type="protein sequence ID" value="TPX41404.1"/>
    <property type="molecule type" value="Genomic_DNA"/>
</dbReference>
<evidence type="ECO:0000256" key="1">
    <source>
        <dbReference type="SAM" id="MobiDB-lite"/>
    </source>
</evidence>
<name>A0A507CQJ2_9FUNG</name>
<organism evidence="2 3">
    <name type="scientific">Synchytrium endobioticum</name>
    <dbReference type="NCBI Taxonomy" id="286115"/>
    <lineage>
        <taxon>Eukaryota</taxon>
        <taxon>Fungi</taxon>
        <taxon>Fungi incertae sedis</taxon>
        <taxon>Chytridiomycota</taxon>
        <taxon>Chytridiomycota incertae sedis</taxon>
        <taxon>Chytridiomycetes</taxon>
        <taxon>Synchytriales</taxon>
        <taxon>Synchytriaceae</taxon>
        <taxon>Synchytrium</taxon>
    </lineage>
</organism>
<reference evidence="2 3" key="1">
    <citation type="journal article" date="2019" name="Sci. Rep.">
        <title>Comparative genomics of chytrid fungi reveal insights into the obligate biotrophic and pathogenic lifestyle of Synchytrium endobioticum.</title>
        <authorList>
            <person name="van de Vossenberg B.T.L.H."/>
            <person name="Warris S."/>
            <person name="Nguyen H.D.T."/>
            <person name="van Gent-Pelzer M.P.E."/>
            <person name="Joly D.L."/>
            <person name="van de Geest H.C."/>
            <person name="Bonants P.J.M."/>
            <person name="Smith D.S."/>
            <person name="Levesque C.A."/>
            <person name="van der Lee T.A.J."/>
        </authorList>
    </citation>
    <scope>NUCLEOTIDE SEQUENCE [LARGE SCALE GENOMIC DNA]</scope>
    <source>
        <strain evidence="2 3">LEV6574</strain>
    </source>
</reference>
<dbReference type="Proteomes" id="UP000320475">
    <property type="component" value="Unassembled WGS sequence"/>
</dbReference>
<proteinExistence type="predicted"/>
<comment type="caution">
    <text evidence="2">The sequence shown here is derived from an EMBL/GenBank/DDBJ whole genome shotgun (WGS) entry which is preliminary data.</text>
</comment>
<accession>A0A507CQJ2</accession>
<gene>
    <name evidence="2" type="ORF">SeLEV6574_g06111</name>
</gene>
<dbReference type="AlphaFoldDB" id="A0A507CQJ2"/>
<feature type="region of interest" description="Disordered" evidence="1">
    <location>
        <begin position="30"/>
        <end position="73"/>
    </location>
</feature>
<protein>
    <submittedName>
        <fullName evidence="2">Uncharacterized protein</fullName>
    </submittedName>
</protein>